<sequence>MDSKILSVRGFQKHGIKDDRWTIKDKVNQYKGVLRLYDRDKKLKAIEAAKIQKFVSRELQNVNSEVKECRGILNEVLCGDKRRMRNILRDHRDLQLAYENHYPDIVYDAVFQDCNLKRRQLDKLYYMRRKKMKEFFDLKFEATTILNQLEVQNCSHEPDRHQQKIASLYQKLVANKSAAETIRATYQTILNILEKDTTYSTAIINALKGDRIEQCKVLMRTTYVGQLAAENLDDIRIRYENFSKDVLKNMKVRENSLKIIRTRVDNLWSDIKKLVRVESDIKYMGEIGEEKKTSVEEDLEKQIESLKDTFERVKDALQARSYDGLLSRFKEQARQRARLIGQFKTSLSKRDAFLNKKNSAELILADLKHSMLTTGQYKTDRKEMLEQIDEEKQRELEFIDLRKSRGELLIDIKAVLQNMLAIMVCVKPDWGVNQKPGKDGKKVRDKRKRMEKRKQKRHRNEIARKSNNDENYQLEKVHPDALVMFGDVVKKATILLELSNFEMPPENEEKAQNLYHNYVAKYQTDNYHNRLHSDVRLSIDHEVNDPTVFTRADIKFQSKQIVEMHTKFE</sequence>
<dbReference type="InterPro" id="IPR033192">
    <property type="entry name" value="ODAD3"/>
</dbReference>
<dbReference type="PANTHER" id="PTHR46518">
    <property type="entry name" value="COILED-COIL DOMAIN-CONTAINING PROTEIN 151"/>
    <property type="match status" value="1"/>
</dbReference>
<dbReference type="GO" id="GO:0035253">
    <property type="term" value="C:ciliary rootlet"/>
    <property type="evidence" value="ECO:0007669"/>
    <property type="project" value="TreeGrafter"/>
</dbReference>
<dbReference type="GO" id="GO:0003341">
    <property type="term" value="P:cilium movement"/>
    <property type="evidence" value="ECO:0007669"/>
    <property type="project" value="InterPro"/>
</dbReference>
<feature type="region of interest" description="Disordered" evidence="1">
    <location>
        <begin position="435"/>
        <end position="465"/>
    </location>
</feature>
<dbReference type="PANTHER" id="PTHR46518:SF1">
    <property type="entry name" value="OUTER DYNEIN ARM-DOCKING COMPLEX SUBUNIT 3"/>
    <property type="match status" value="1"/>
</dbReference>
<protein>
    <submittedName>
        <fullName evidence="2">Uncharacterized protein</fullName>
    </submittedName>
</protein>
<accession>A0AA39L0T6</accession>
<dbReference type="Proteomes" id="UP001168972">
    <property type="component" value="Unassembled WGS sequence"/>
</dbReference>
<reference evidence="2" key="2">
    <citation type="submission" date="2023-03" db="EMBL/GenBank/DDBJ databases">
        <authorList>
            <person name="Inwood S.N."/>
            <person name="Skelly J.G."/>
            <person name="Guhlin J."/>
            <person name="Harrop T.W.R."/>
            <person name="Goldson S.G."/>
            <person name="Dearden P.K."/>
        </authorList>
    </citation>
    <scope>NUCLEOTIDE SEQUENCE</scope>
    <source>
        <strain evidence="2">Lincoln</strain>
        <tissue evidence="2">Whole body</tissue>
    </source>
</reference>
<proteinExistence type="predicted"/>
<dbReference type="GO" id="GO:0036064">
    <property type="term" value="C:ciliary basal body"/>
    <property type="evidence" value="ECO:0007669"/>
    <property type="project" value="TreeGrafter"/>
</dbReference>
<name>A0AA39L0T6_MICHY</name>
<dbReference type="EMBL" id="JAQQBR010000002">
    <property type="protein sequence ID" value="KAK0181043.1"/>
    <property type="molecule type" value="Genomic_DNA"/>
</dbReference>
<keyword evidence="3" id="KW-1185">Reference proteome</keyword>
<feature type="compositionally biased region" description="Basic residues" evidence="1">
    <location>
        <begin position="443"/>
        <end position="459"/>
    </location>
</feature>
<dbReference type="AlphaFoldDB" id="A0AA39L0T6"/>
<gene>
    <name evidence="2" type="ORF">PV327_003364</name>
</gene>
<comment type="caution">
    <text evidence="2">The sequence shown here is derived from an EMBL/GenBank/DDBJ whole genome shotgun (WGS) entry which is preliminary data.</text>
</comment>
<dbReference type="GO" id="GO:0036158">
    <property type="term" value="P:outer dynein arm assembly"/>
    <property type="evidence" value="ECO:0007669"/>
    <property type="project" value="InterPro"/>
</dbReference>
<dbReference type="GO" id="GO:0097542">
    <property type="term" value="C:ciliary tip"/>
    <property type="evidence" value="ECO:0007669"/>
    <property type="project" value="TreeGrafter"/>
</dbReference>
<reference evidence="2" key="1">
    <citation type="journal article" date="2023" name="bioRxiv">
        <title>Scaffold-level genome assemblies of two parasitoid biocontrol wasps reveal the parthenogenesis mechanism and an associated novel virus.</title>
        <authorList>
            <person name="Inwood S."/>
            <person name="Skelly J."/>
            <person name="Guhlin J."/>
            <person name="Harrop T."/>
            <person name="Goldson S."/>
            <person name="Dearden P."/>
        </authorList>
    </citation>
    <scope>NUCLEOTIDE SEQUENCE</scope>
    <source>
        <strain evidence="2">Lincoln</strain>
        <tissue evidence="2">Whole body</tissue>
    </source>
</reference>
<evidence type="ECO:0000256" key="1">
    <source>
        <dbReference type="SAM" id="MobiDB-lite"/>
    </source>
</evidence>
<evidence type="ECO:0000313" key="3">
    <source>
        <dbReference type="Proteomes" id="UP001168972"/>
    </source>
</evidence>
<organism evidence="2 3">
    <name type="scientific">Microctonus hyperodae</name>
    <name type="common">Parasitoid wasp</name>
    <dbReference type="NCBI Taxonomy" id="165561"/>
    <lineage>
        <taxon>Eukaryota</taxon>
        <taxon>Metazoa</taxon>
        <taxon>Ecdysozoa</taxon>
        <taxon>Arthropoda</taxon>
        <taxon>Hexapoda</taxon>
        <taxon>Insecta</taxon>
        <taxon>Pterygota</taxon>
        <taxon>Neoptera</taxon>
        <taxon>Endopterygota</taxon>
        <taxon>Hymenoptera</taxon>
        <taxon>Apocrita</taxon>
        <taxon>Ichneumonoidea</taxon>
        <taxon>Braconidae</taxon>
        <taxon>Euphorinae</taxon>
        <taxon>Microctonus</taxon>
    </lineage>
</organism>
<evidence type="ECO:0000313" key="2">
    <source>
        <dbReference type="EMBL" id="KAK0181043.1"/>
    </source>
</evidence>